<accession>A0AAV5V485</accession>
<name>A0AAV5V485_9BILA</name>
<evidence type="ECO:0008006" key="3">
    <source>
        <dbReference type="Google" id="ProtNLM"/>
    </source>
</evidence>
<gene>
    <name evidence="1" type="ORF">PFISCL1PPCAC_4627</name>
</gene>
<keyword evidence="2" id="KW-1185">Reference proteome</keyword>
<sequence>NLDLLLLFLIVLLFFLFLLLALLVILRGAVDEYGSGRGGASRLLSRLISLVDDVHNAASSGRHARHTRHASGPAGHARLRGCSRCSRCSRGGRRRCRSRGGRRGRHLRRSHCLQYGHVVAVKVHLDVLAVRAVGEFLPVRLLRPHRLDVRLGAGRVRHDDGEAVLNIGPFALGTALVRELDDLRFGGS</sequence>
<comment type="caution">
    <text evidence="1">The sequence shown here is derived from an EMBL/GenBank/DDBJ whole genome shotgun (WGS) entry which is preliminary data.</text>
</comment>
<proteinExistence type="predicted"/>
<dbReference type="AlphaFoldDB" id="A0AAV5V485"/>
<evidence type="ECO:0000313" key="2">
    <source>
        <dbReference type="Proteomes" id="UP001432322"/>
    </source>
</evidence>
<dbReference type="Proteomes" id="UP001432322">
    <property type="component" value="Unassembled WGS sequence"/>
</dbReference>
<evidence type="ECO:0000313" key="1">
    <source>
        <dbReference type="EMBL" id="GMT13330.1"/>
    </source>
</evidence>
<feature type="non-terminal residue" evidence="1">
    <location>
        <position position="188"/>
    </location>
</feature>
<organism evidence="1 2">
    <name type="scientific">Pristionchus fissidentatus</name>
    <dbReference type="NCBI Taxonomy" id="1538716"/>
    <lineage>
        <taxon>Eukaryota</taxon>
        <taxon>Metazoa</taxon>
        <taxon>Ecdysozoa</taxon>
        <taxon>Nematoda</taxon>
        <taxon>Chromadorea</taxon>
        <taxon>Rhabditida</taxon>
        <taxon>Rhabditina</taxon>
        <taxon>Diplogasteromorpha</taxon>
        <taxon>Diplogasteroidea</taxon>
        <taxon>Neodiplogasteridae</taxon>
        <taxon>Pristionchus</taxon>
    </lineage>
</organism>
<protein>
    <recommendedName>
        <fullName evidence="3">Secreted protein</fullName>
    </recommendedName>
</protein>
<reference evidence="1" key="1">
    <citation type="submission" date="2023-10" db="EMBL/GenBank/DDBJ databases">
        <title>Genome assembly of Pristionchus species.</title>
        <authorList>
            <person name="Yoshida K."/>
            <person name="Sommer R.J."/>
        </authorList>
    </citation>
    <scope>NUCLEOTIDE SEQUENCE</scope>
    <source>
        <strain evidence="1">RS5133</strain>
    </source>
</reference>
<dbReference type="EMBL" id="BTSY01000002">
    <property type="protein sequence ID" value="GMT13330.1"/>
    <property type="molecule type" value="Genomic_DNA"/>
</dbReference>
<feature type="non-terminal residue" evidence="1">
    <location>
        <position position="1"/>
    </location>
</feature>